<protein>
    <submittedName>
        <fullName evidence="1">Uncharacterized protein</fullName>
    </submittedName>
</protein>
<comment type="caution">
    <text evidence="1">The sequence shown here is derived from an EMBL/GenBank/DDBJ whole genome shotgun (WGS) entry which is preliminary data.</text>
</comment>
<dbReference type="AlphaFoldDB" id="A0AAN9KU41"/>
<evidence type="ECO:0000313" key="1">
    <source>
        <dbReference type="EMBL" id="KAK7322393.1"/>
    </source>
</evidence>
<keyword evidence="2" id="KW-1185">Reference proteome</keyword>
<evidence type="ECO:0000313" key="2">
    <source>
        <dbReference type="Proteomes" id="UP001367508"/>
    </source>
</evidence>
<gene>
    <name evidence="1" type="ORF">VNO77_25772</name>
</gene>
<dbReference type="Proteomes" id="UP001367508">
    <property type="component" value="Unassembled WGS sequence"/>
</dbReference>
<accession>A0AAN9KU41</accession>
<name>A0AAN9KU41_CANGL</name>
<organism evidence="1 2">
    <name type="scientific">Canavalia gladiata</name>
    <name type="common">Sword bean</name>
    <name type="synonym">Dolichos gladiatus</name>
    <dbReference type="NCBI Taxonomy" id="3824"/>
    <lineage>
        <taxon>Eukaryota</taxon>
        <taxon>Viridiplantae</taxon>
        <taxon>Streptophyta</taxon>
        <taxon>Embryophyta</taxon>
        <taxon>Tracheophyta</taxon>
        <taxon>Spermatophyta</taxon>
        <taxon>Magnoliopsida</taxon>
        <taxon>eudicotyledons</taxon>
        <taxon>Gunneridae</taxon>
        <taxon>Pentapetalae</taxon>
        <taxon>rosids</taxon>
        <taxon>fabids</taxon>
        <taxon>Fabales</taxon>
        <taxon>Fabaceae</taxon>
        <taxon>Papilionoideae</taxon>
        <taxon>50 kb inversion clade</taxon>
        <taxon>NPAAA clade</taxon>
        <taxon>indigoferoid/millettioid clade</taxon>
        <taxon>Phaseoleae</taxon>
        <taxon>Canavalia</taxon>
    </lineage>
</organism>
<sequence length="165" mass="19510">MRLFSDLLNHLPFYDRLPILTQNQKQQNSLVEGLLGDLCMSKLRIKGNVLNLAQFSSVYCSLIINCNKMQSFRGDEFEFNLRINRISFSFVSMLSYLQQARRKLKPTFTPKTFLKVTKNSEKTKKNREHGEPFQRVFSCYRSNRSPQKRSPRPRVYFYLYCSPSD</sequence>
<reference evidence="1 2" key="1">
    <citation type="submission" date="2024-01" db="EMBL/GenBank/DDBJ databases">
        <title>The genomes of 5 underutilized Papilionoideae crops provide insights into root nodulation and disease resistanc.</title>
        <authorList>
            <person name="Jiang F."/>
        </authorList>
    </citation>
    <scope>NUCLEOTIDE SEQUENCE [LARGE SCALE GENOMIC DNA]</scope>
    <source>
        <strain evidence="1">LVBAO_FW01</strain>
        <tissue evidence="1">Leaves</tissue>
    </source>
</reference>
<dbReference type="EMBL" id="JAYMYQ010000006">
    <property type="protein sequence ID" value="KAK7322393.1"/>
    <property type="molecule type" value="Genomic_DNA"/>
</dbReference>
<proteinExistence type="predicted"/>